<evidence type="ECO:0008006" key="4">
    <source>
        <dbReference type="Google" id="ProtNLM"/>
    </source>
</evidence>
<evidence type="ECO:0000256" key="1">
    <source>
        <dbReference type="SAM" id="MobiDB-lite"/>
    </source>
</evidence>
<organism evidence="2 3">
    <name type="scientific">Paludibacter jiangxiensis</name>
    <dbReference type="NCBI Taxonomy" id="681398"/>
    <lineage>
        <taxon>Bacteria</taxon>
        <taxon>Pseudomonadati</taxon>
        <taxon>Bacteroidota</taxon>
        <taxon>Bacteroidia</taxon>
        <taxon>Bacteroidales</taxon>
        <taxon>Paludibacteraceae</taxon>
        <taxon>Paludibacter</taxon>
    </lineage>
</organism>
<gene>
    <name evidence="2" type="ORF">PJIAN_4806</name>
</gene>
<dbReference type="AlphaFoldDB" id="A0A171ATQ0"/>
<accession>A0A171ATQ0</accession>
<reference evidence="3" key="1">
    <citation type="submission" date="2016-04" db="EMBL/GenBank/DDBJ databases">
        <title>Draft genome sequence of Paludibacter jiangxiensis strain NM7.</title>
        <authorList>
            <person name="Qiu Y."/>
            <person name="Matsuura N."/>
            <person name="Ohashi A."/>
            <person name="Tourlousse M.D."/>
            <person name="Sekiguchi Y."/>
        </authorList>
    </citation>
    <scope>NUCLEOTIDE SEQUENCE [LARGE SCALE GENOMIC DNA]</scope>
    <source>
        <strain evidence="3">NM7</strain>
    </source>
</reference>
<dbReference type="Proteomes" id="UP000076586">
    <property type="component" value="Unassembled WGS sequence"/>
</dbReference>
<proteinExistence type="predicted"/>
<reference evidence="3" key="2">
    <citation type="journal article" date="2017" name="Genome Announc.">
        <title>Draft genome sequence of Paludibacter jiangxiensis NM7(T), a propionate-producing fermentative bacterium.</title>
        <authorList>
            <person name="Qiu Y.-L."/>
            <person name="Tourlousse D.M."/>
            <person name="Matsuura N."/>
            <person name="Ohashi A."/>
            <person name="Sekiguchi Y."/>
        </authorList>
    </citation>
    <scope>NUCLEOTIDE SEQUENCE [LARGE SCALE GENOMIC DNA]</scope>
    <source>
        <strain evidence="3">NM7</strain>
    </source>
</reference>
<name>A0A171ATQ0_9BACT</name>
<protein>
    <recommendedName>
        <fullName evidence="4">Lipocalin-like domain-containing protein</fullName>
    </recommendedName>
</protein>
<sequence length="163" mass="17664">MIAVPVIMLSSCSKDDEVSADYMGTWSAVVTVSESGNSIQCKDKFTFTQSGFSDLLQLRDPSTGKYIDYMKLNGSMTVSGNALNMKVTEIGVSTFDVTGYPTGSIVMYKEGSSVFTSLFSQTGQSQNVKSVYEVSGSKMTLKTDNNNDGDYTDDGETTVYTKE</sequence>
<feature type="region of interest" description="Disordered" evidence="1">
    <location>
        <begin position="144"/>
        <end position="163"/>
    </location>
</feature>
<comment type="caution">
    <text evidence="2">The sequence shown here is derived from an EMBL/GenBank/DDBJ whole genome shotgun (WGS) entry which is preliminary data.</text>
</comment>
<dbReference type="STRING" id="681398.PJIAN_4806"/>
<evidence type="ECO:0000313" key="3">
    <source>
        <dbReference type="Proteomes" id="UP000076586"/>
    </source>
</evidence>
<keyword evidence="3" id="KW-1185">Reference proteome</keyword>
<dbReference type="EMBL" id="BDCR01000004">
    <property type="protein sequence ID" value="GAT64256.1"/>
    <property type="molecule type" value="Genomic_DNA"/>
</dbReference>
<evidence type="ECO:0000313" key="2">
    <source>
        <dbReference type="EMBL" id="GAT64256.1"/>
    </source>
</evidence>